<dbReference type="EC" id="1.14.99.56" evidence="17"/>
<keyword evidence="8" id="KW-0136">Cellulose degradation</keyword>
<evidence type="ECO:0000256" key="3">
    <source>
        <dbReference type="ARBA" id="ARBA00022525"/>
    </source>
</evidence>
<dbReference type="OrthoDB" id="419598at2759"/>
<evidence type="ECO:0000256" key="8">
    <source>
        <dbReference type="ARBA" id="ARBA00023001"/>
    </source>
</evidence>
<dbReference type="Pfam" id="PF05368">
    <property type="entry name" value="NmrA"/>
    <property type="match status" value="2"/>
</dbReference>
<dbReference type="InterPro" id="IPR049892">
    <property type="entry name" value="AA9"/>
</dbReference>
<organism evidence="20 21">
    <name type="scientific">Chaetomium globosum (strain ATCC 6205 / CBS 148.51 / DSM 1962 / NBRC 6347 / NRRL 1970)</name>
    <name type="common">Soil fungus</name>
    <dbReference type="NCBI Taxonomy" id="306901"/>
    <lineage>
        <taxon>Eukaryota</taxon>
        <taxon>Fungi</taxon>
        <taxon>Dikarya</taxon>
        <taxon>Ascomycota</taxon>
        <taxon>Pezizomycotina</taxon>
        <taxon>Sordariomycetes</taxon>
        <taxon>Sordariomycetidae</taxon>
        <taxon>Sordariales</taxon>
        <taxon>Chaetomiaceae</taxon>
        <taxon>Chaetomium</taxon>
    </lineage>
</organism>
<evidence type="ECO:0000256" key="18">
    <source>
        <dbReference type="SAM" id="MobiDB-lite"/>
    </source>
</evidence>
<keyword evidence="3" id="KW-0964">Secreted</keyword>
<evidence type="ECO:0000256" key="10">
    <source>
        <dbReference type="ARBA" id="ARBA00023008"/>
    </source>
</evidence>
<dbReference type="HOGENOM" id="CLU_388290_0_0_1"/>
<evidence type="ECO:0000259" key="19">
    <source>
        <dbReference type="SMART" id="SM01328"/>
    </source>
</evidence>
<feature type="domain" description="3CxxC-type" evidence="19">
    <location>
        <begin position="65"/>
        <end position="133"/>
    </location>
</feature>
<evidence type="ECO:0000256" key="7">
    <source>
        <dbReference type="ARBA" id="ARBA00022833"/>
    </source>
</evidence>
<dbReference type="AlphaFoldDB" id="Q2HBV0"/>
<dbReference type="RefSeq" id="XP_001228820.1">
    <property type="nucleotide sequence ID" value="XM_001228819.1"/>
</dbReference>
<dbReference type="GO" id="GO:0004497">
    <property type="term" value="F:monooxygenase activity"/>
    <property type="evidence" value="ECO:0007669"/>
    <property type="project" value="UniProtKB-KW"/>
</dbReference>
<evidence type="ECO:0000256" key="1">
    <source>
        <dbReference type="ARBA" id="ARBA00001973"/>
    </source>
</evidence>
<keyword evidence="4" id="KW-0479">Metal-binding</keyword>
<evidence type="ECO:0000256" key="17">
    <source>
        <dbReference type="ARBA" id="ARBA00047174"/>
    </source>
</evidence>
<evidence type="ECO:0000256" key="2">
    <source>
        <dbReference type="ARBA" id="ARBA00004613"/>
    </source>
</evidence>
<evidence type="ECO:0000256" key="14">
    <source>
        <dbReference type="ARBA" id="ARBA00023326"/>
    </source>
</evidence>
<accession>Q2HBV0</accession>
<reference evidence="21" key="1">
    <citation type="journal article" date="2015" name="Genome Announc.">
        <title>Draft genome sequence of the cellulolytic fungus Chaetomium globosum.</title>
        <authorList>
            <person name="Cuomo C.A."/>
            <person name="Untereiner W.A."/>
            <person name="Ma L.-J."/>
            <person name="Grabherr M."/>
            <person name="Birren B.W."/>
        </authorList>
    </citation>
    <scope>NUCLEOTIDE SEQUENCE [LARGE SCALE GENOMIC DNA]</scope>
    <source>
        <strain evidence="21">ATCC 6205 / CBS 148.51 / DSM 1962 / NBRC 6347 / NRRL 1970</strain>
    </source>
</reference>
<evidence type="ECO:0000256" key="5">
    <source>
        <dbReference type="ARBA" id="ARBA00022729"/>
    </source>
</evidence>
<dbReference type="SMART" id="SM01328">
    <property type="entry name" value="zf-3CxxC"/>
    <property type="match status" value="1"/>
</dbReference>
<comment type="cofactor">
    <cofactor evidence="1">
        <name>Cu(2+)</name>
        <dbReference type="ChEBI" id="CHEBI:29036"/>
    </cofactor>
</comment>
<feature type="compositionally biased region" description="Basic residues" evidence="18">
    <location>
        <begin position="1"/>
        <end position="17"/>
    </location>
</feature>
<evidence type="ECO:0000256" key="6">
    <source>
        <dbReference type="ARBA" id="ARBA00022771"/>
    </source>
</evidence>
<proteinExistence type="inferred from homology"/>
<name>Q2HBV0_CHAGB</name>
<dbReference type="SUPFAM" id="SSF51735">
    <property type="entry name" value="NAD(P)-binding Rossmann-fold domains"/>
    <property type="match status" value="1"/>
</dbReference>
<keyword evidence="13" id="KW-0119">Carbohydrate metabolism</keyword>
<dbReference type="GeneID" id="4388568"/>
<dbReference type="GO" id="GO:0030245">
    <property type="term" value="P:cellulose catabolic process"/>
    <property type="evidence" value="ECO:0007669"/>
    <property type="project" value="UniProtKB-KW"/>
</dbReference>
<feature type="region of interest" description="Disordered" evidence="18">
    <location>
        <begin position="1"/>
        <end position="25"/>
    </location>
</feature>
<evidence type="ECO:0000313" key="21">
    <source>
        <dbReference type="Proteomes" id="UP000001056"/>
    </source>
</evidence>
<dbReference type="GO" id="GO:0008270">
    <property type="term" value="F:zinc ion binding"/>
    <property type="evidence" value="ECO:0007669"/>
    <property type="project" value="UniProtKB-KW"/>
</dbReference>
<keyword evidence="5" id="KW-0732">Signal</keyword>
<evidence type="ECO:0000256" key="4">
    <source>
        <dbReference type="ARBA" id="ARBA00022723"/>
    </source>
</evidence>
<dbReference type="Pfam" id="PF03443">
    <property type="entry name" value="AA9"/>
    <property type="match status" value="1"/>
</dbReference>
<dbReference type="CDD" id="cd21175">
    <property type="entry name" value="LPMO_AA9"/>
    <property type="match status" value="1"/>
</dbReference>
<dbReference type="InParanoid" id="Q2HBV0"/>
<keyword evidence="9" id="KW-0560">Oxidoreductase</keyword>
<keyword evidence="21" id="KW-1185">Reference proteome</keyword>
<dbReference type="Pfam" id="PF13695">
    <property type="entry name" value="Zn_ribbon_3CxxC"/>
    <property type="match status" value="1"/>
</dbReference>
<dbReference type="InterPro" id="IPR005103">
    <property type="entry name" value="AA9_LPMO"/>
</dbReference>
<keyword evidence="11" id="KW-0503">Monooxygenase</keyword>
<dbReference type="PANTHER" id="PTHR33353">
    <property type="entry name" value="PUTATIVE (AFU_ORTHOLOGUE AFUA_1G12560)-RELATED"/>
    <property type="match status" value="1"/>
</dbReference>
<dbReference type="Proteomes" id="UP000001056">
    <property type="component" value="Unassembled WGS sequence"/>
</dbReference>
<protein>
    <recommendedName>
        <fullName evidence="17">lytic cellulose monooxygenase (C4-dehydrogenating)</fullName>
        <ecNumber evidence="17">1.14.99.56</ecNumber>
    </recommendedName>
</protein>
<keyword evidence="14" id="KW-0624">Polysaccharide degradation</keyword>
<keyword evidence="7" id="KW-0862">Zinc</keyword>
<comment type="subcellular location">
    <subcellularLocation>
        <location evidence="2">Secreted</location>
    </subcellularLocation>
</comment>
<comment type="catalytic activity">
    <reaction evidence="16">
        <text>[(1-&gt;4)-beta-D-glucosyl]n+m + reduced acceptor + O2 = 4-dehydro-beta-D-glucosyl-[(1-&gt;4)-beta-D-glucosyl]n-1 + [(1-&gt;4)-beta-D-glucosyl]m + acceptor + H2O.</text>
        <dbReference type="EC" id="1.14.99.56"/>
    </reaction>
</comment>
<evidence type="ECO:0000256" key="16">
    <source>
        <dbReference type="ARBA" id="ARBA00045077"/>
    </source>
</evidence>
<keyword evidence="12" id="KW-1015">Disulfide bond</keyword>
<evidence type="ECO:0000256" key="15">
    <source>
        <dbReference type="ARBA" id="ARBA00044502"/>
    </source>
</evidence>
<gene>
    <name evidence="20" type="ORF">CHGG_02304</name>
</gene>
<evidence type="ECO:0000256" key="9">
    <source>
        <dbReference type="ARBA" id="ARBA00023002"/>
    </source>
</evidence>
<evidence type="ECO:0000256" key="12">
    <source>
        <dbReference type="ARBA" id="ARBA00023157"/>
    </source>
</evidence>
<dbReference type="InterPro" id="IPR027377">
    <property type="entry name" value="ZAR1/RTP1-5-like_Znf-3CxxC"/>
</dbReference>
<evidence type="ECO:0000313" key="20">
    <source>
        <dbReference type="EMBL" id="EAQ90369.1"/>
    </source>
</evidence>
<sequence length="711" mass="77963">MASTTKPKKQKAPKRKNPPATTATFPSLHEDIKNVLASEDVILDPKPWFNLTGGDAEATKEHDTNIMGRFECRNNQCSQRGWGSKKIAIHIRGFPGNGYNAVVYKQRCRTCERLGILRLDENSPNTTTPSQHHPLTMTTPTVFITGATGSQGSALAHHLRRLNWAVHSTARNLSSPAAQALTAIGVQLTPGSWDDEAALASAMAGCSKMFLCLLPDFGDPTRELRQAGVMVRVAREAGVKQVVASTSLGVFTLEEEGVGGGGDGEGRGGVVAGSVMAGHLANKKGIEEVVRGGGFERWAFLRPAFFMANFLEPKVARYPEPREKGTWTTAMTPEAPLALIDHVDIAAFAAAVFQQPDRFHDRAFGLASELLTVQETLDALGEAAGRSLKAVFMTDEEIAEKQRTSNVFTNSQVSLRYAAKYIDMEEVASVIRPTSFKDFLEREKEGVKKTQPSSYPWLLEDQQAKGIQRRWWPDPIQSVDHPQLSCNRGNPLEKNLPTMHAVIQAGTNITAYYIPPKCPPGYNQPTEVLAPEFQDPSPPMRCAGPEYSWVHSTGPLLVYMAACNGPCDQFNPEGKKVWFKVYESGLKNGGKVNEWGQKIDVASGEGWDQIRFANNGWSITIPKNLKPGNYLIRHEIIMIELMPPQFYPECANLEVTGDGTELPGEEYLVSFPGAYSLEDPGLALSGDLYSQKGHSTYNYTIPGPAVWTGEK</sequence>
<dbReference type="InterPro" id="IPR008030">
    <property type="entry name" value="NmrA-like"/>
</dbReference>
<dbReference type="PANTHER" id="PTHR33353:SF19">
    <property type="entry name" value="GLYCOSYLHYDROLASE FAMILY 61-8 PROTEIN"/>
    <property type="match status" value="1"/>
</dbReference>
<dbReference type="EMBL" id="CH408030">
    <property type="protein sequence ID" value="EAQ90369.1"/>
    <property type="molecule type" value="Genomic_DNA"/>
</dbReference>
<evidence type="ECO:0000256" key="13">
    <source>
        <dbReference type="ARBA" id="ARBA00023277"/>
    </source>
</evidence>
<dbReference type="VEuPathDB" id="FungiDB:CHGG_02304"/>
<dbReference type="STRING" id="306901.Q2HBV0"/>
<dbReference type="GO" id="GO:0005576">
    <property type="term" value="C:extracellular region"/>
    <property type="evidence" value="ECO:0007669"/>
    <property type="project" value="UniProtKB-SubCell"/>
</dbReference>
<comment type="similarity">
    <text evidence="15">Belongs to the polysaccharide monooxygenase AA9 family.</text>
</comment>
<dbReference type="Gene3D" id="3.40.50.720">
    <property type="entry name" value="NAD(P)-binding Rossmann-like Domain"/>
    <property type="match status" value="1"/>
</dbReference>
<dbReference type="Gene3D" id="2.70.50.70">
    <property type="match status" value="1"/>
</dbReference>
<keyword evidence="10" id="KW-0186">Copper</keyword>
<dbReference type="InterPro" id="IPR036291">
    <property type="entry name" value="NAD(P)-bd_dom_sf"/>
</dbReference>
<keyword evidence="6" id="KW-0863">Zinc-finger</keyword>
<evidence type="ECO:0000256" key="11">
    <source>
        <dbReference type="ARBA" id="ARBA00023033"/>
    </source>
</evidence>
<dbReference type="eggNOG" id="ENOG502SHMC">
    <property type="taxonomic scope" value="Eukaryota"/>
</dbReference>